<keyword evidence="3" id="KW-1185">Reference proteome</keyword>
<sequence length="277" mass="31009">MSQQSSRFSPYSQALASHREGRVSNDVFPSPQDPAPLAPPTALSPYMTAQAHDEFISAIDGYVKMCDSYVKTWQERDEIEERHPYADLSGMDDLVFSDLESYLEAESELQRVTDETIQVIGDWSEALVWRVRCEQERLVWSLFLPSGTRAPDQLSSNLGAVLSGYIPDGLRGAFVAGIKKTVETYKAYISACREEDLCSGGGLFSNPEAADYDLDPNGTAEWTLSHLVTLLNAQADLQELLDQVIETAGAGTQPLAVRVKCEYIRLQWIYIWRTQRK</sequence>
<gene>
    <name evidence="2" type="ORF">VKT23_006612</name>
</gene>
<evidence type="ECO:0000256" key="1">
    <source>
        <dbReference type="SAM" id="MobiDB-lite"/>
    </source>
</evidence>
<dbReference type="EMBL" id="JBANRG010000008">
    <property type="protein sequence ID" value="KAK7464442.1"/>
    <property type="molecule type" value="Genomic_DNA"/>
</dbReference>
<dbReference type="Proteomes" id="UP001498398">
    <property type="component" value="Unassembled WGS sequence"/>
</dbReference>
<name>A0ABR1JSZ0_9AGAR</name>
<feature type="compositionally biased region" description="Polar residues" evidence="1">
    <location>
        <begin position="1"/>
        <end position="15"/>
    </location>
</feature>
<evidence type="ECO:0000313" key="2">
    <source>
        <dbReference type="EMBL" id="KAK7464442.1"/>
    </source>
</evidence>
<evidence type="ECO:0000313" key="3">
    <source>
        <dbReference type="Proteomes" id="UP001498398"/>
    </source>
</evidence>
<accession>A0ABR1JSZ0</accession>
<protein>
    <submittedName>
        <fullName evidence="2">Uncharacterized protein</fullName>
    </submittedName>
</protein>
<reference evidence="2 3" key="1">
    <citation type="submission" date="2024-01" db="EMBL/GenBank/DDBJ databases">
        <title>A draft genome for the cacao thread blight pathogen Marasmiellus scandens.</title>
        <authorList>
            <person name="Baruah I.K."/>
            <person name="Leung J."/>
            <person name="Bukari Y."/>
            <person name="Amoako-Attah I."/>
            <person name="Meinhardt L.W."/>
            <person name="Bailey B.A."/>
            <person name="Cohen S.P."/>
        </authorList>
    </citation>
    <scope>NUCLEOTIDE SEQUENCE [LARGE SCALE GENOMIC DNA]</scope>
    <source>
        <strain evidence="2 3">GH-19</strain>
    </source>
</reference>
<proteinExistence type="predicted"/>
<organism evidence="2 3">
    <name type="scientific">Marasmiellus scandens</name>
    <dbReference type="NCBI Taxonomy" id="2682957"/>
    <lineage>
        <taxon>Eukaryota</taxon>
        <taxon>Fungi</taxon>
        <taxon>Dikarya</taxon>
        <taxon>Basidiomycota</taxon>
        <taxon>Agaricomycotina</taxon>
        <taxon>Agaricomycetes</taxon>
        <taxon>Agaricomycetidae</taxon>
        <taxon>Agaricales</taxon>
        <taxon>Marasmiineae</taxon>
        <taxon>Omphalotaceae</taxon>
        <taxon>Marasmiellus</taxon>
    </lineage>
</organism>
<feature type="region of interest" description="Disordered" evidence="1">
    <location>
        <begin position="1"/>
        <end position="41"/>
    </location>
</feature>
<comment type="caution">
    <text evidence="2">The sequence shown here is derived from an EMBL/GenBank/DDBJ whole genome shotgun (WGS) entry which is preliminary data.</text>
</comment>